<evidence type="ECO:0000256" key="2">
    <source>
        <dbReference type="SAM" id="SignalP"/>
    </source>
</evidence>
<feature type="chain" id="PRO_5044257233" evidence="2">
    <location>
        <begin position="19"/>
        <end position="177"/>
    </location>
</feature>
<accession>A0A0D3I1G4</accession>
<feature type="region of interest" description="Disordered" evidence="1">
    <location>
        <begin position="35"/>
        <end position="61"/>
    </location>
</feature>
<reference evidence="3" key="2">
    <citation type="submission" date="2024-10" db="UniProtKB">
        <authorList>
            <consortium name="EnsemblProtists"/>
        </authorList>
    </citation>
    <scope>IDENTIFICATION</scope>
</reference>
<protein>
    <submittedName>
        <fullName evidence="3">Uncharacterized protein</fullName>
    </submittedName>
</protein>
<dbReference type="RefSeq" id="XP_005757528.1">
    <property type="nucleotide sequence ID" value="XM_005757471.1"/>
</dbReference>
<dbReference type="HOGENOM" id="CLU_1520578_0_0_1"/>
<keyword evidence="2" id="KW-0732">Signal</keyword>
<reference evidence="4" key="1">
    <citation type="journal article" date="2013" name="Nature">
        <title>Pan genome of the phytoplankton Emiliania underpins its global distribution.</title>
        <authorList>
            <person name="Read B.A."/>
            <person name="Kegel J."/>
            <person name="Klute M.J."/>
            <person name="Kuo A."/>
            <person name="Lefebvre S.C."/>
            <person name="Maumus F."/>
            <person name="Mayer C."/>
            <person name="Miller J."/>
            <person name="Monier A."/>
            <person name="Salamov A."/>
            <person name="Young J."/>
            <person name="Aguilar M."/>
            <person name="Claverie J.M."/>
            <person name="Frickenhaus S."/>
            <person name="Gonzalez K."/>
            <person name="Herman E.K."/>
            <person name="Lin Y.C."/>
            <person name="Napier J."/>
            <person name="Ogata H."/>
            <person name="Sarno A.F."/>
            <person name="Shmutz J."/>
            <person name="Schroeder D."/>
            <person name="de Vargas C."/>
            <person name="Verret F."/>
            <person name="von Dassow P."/>
            <person name="Valentin K."/>
            <person name="Van de Peer Y."/>
            <person name="Wheeler G."/>
            <person name="Dacks J.B."/>
            <person name="Delwiche C.F."/>
            <person name="Dyhrman S.T."/>
            <person name="Glockner G."/>
            <person name="John U."/>
            <person name="Richards T."/>
            <person name="Worden A.Z."/>
            <person name="Zhang X."/>
            <person name="Grigoriev I.V."/>
            <person name="Allen A.E."/>
            <person name="Bidle K."/>
            <person name="Borodovsky M."/>
            <person name="Bowler C."/>
            <person name="Brownlee C."/>
            <person name="Cock J.M."/>
            <person name="Elias M."/>
            <person name="Gladyshev V.N."/>
            <person name="Groth M."/>
            <person name="Guda C."/>
            <person name="Hadaegh A."/>
            <person name="Iglesias-Rodriguez M.D."/>
            <person name="Jenkins J."/>
            <person name="Jones B.M."/>
            <person name="Lawson T."/>
            <person name="Leese F."/>
            <person name="Lindquist E."/>
            <person name="Lobanov A."/>
            <person name="Lomsadze A."/>
            <person name="Malik S.B."/>
            <person name="Marsh M.E."/>
            <person name="Mackinder L."/>
            <person name="Mock T."/>
            <person name="Mueller-Roeber B."/>
            <person name="Pagarete A."/>
            <person name="Parker M."/>
            <person name="Probert I."/>
            <person name="Quesneville H."/>
            <person name="Raines C."/>
            <person name="Rensing S.A."/>
            <person name="Riano-Pachon D.M."/>
            <person name="Richier S."/>
            <person name="Rokitta S."/>
            <person name="Shiraiwa Y."/>
            <person name="Soanes D.M."/>
            <person name="van der Giezen M."/>
            <person name="Wahlund T.M."/>
            <person name="Williams B."/>
            <person name="Wilson W."/>
            <person name="Wolfe G."/>
            <person name="Wurch L.L."/>
        </authorList>
    </citation>
    <scope>NUCLEOTIDE SEQUENCE</scope>
</reference>
<keyword evidence="4" id="KW-1185">Reference proteome</keyword>
<dbReference type="KEGG" id="ehx:EMIHUDRAFT_438982"/>
<evidence type="ECO:0000313" key="3">
    <source>
        <dbReference type="EnsemblProtists" id="EOD05099"/>
    </source>
</evidence>
<dbReference type="AlphaFoldDB" id="A0A0D3I1G4"/>
<dbReference type="EnsemblProtists" id="EOD05099">
    <property type="protein sequence ID" value="EOD05099"/>
    <property type="gene ID" value="EMIHUDRAFT_438982"/>
</dbReference>
<evidence type="ECO:0000313" key="4">
    <source>
        <dbReference type="Proteomes" id="UP000013827"/>
    </source>
</evidence>
<dbReference type="PaxDb" id="2903-EOD05099"/>
<organism evidence="3 4">
    <name type="scientific">Emiliania huxleyi (strain CCMP1516)</name>
    <dbReference type="NCBI Taxonomy" id="280463"/>
    <lineage>
        <taxon>Eukaryota</taxon>
        <taxon>Haptista</taxon>
        <taxon>Haptophyta</taxon>
        <taxon>Prymnesiophyceae</taxon>
        <taxon>Isochrysidales</taxon>
        <taxon>Noelaerhabdaceae</taxon>
        <taxon>Emiliania</taxon>
    </lineage>
</organism>
<feature type="signal peptide" evidence="2">
    <location>
        <begin position="1"/>
        <end position="18"/>
    </location>
</feature>
<name>A0A0D3I1G4_EMIH1</name>
<proteinExistence type="predicted"/>
<dbReference type="GeneID" id="17251336"/>
<dbReference type="Proteomes" id="UP000013827">
    <property type="component" value="Unassembled WGS sequence"/>
</dbReference>
<evidence type="ECO:0000256" key="1">
    <source>
        <dbReference type="SAM" id="MobiDB-lite"/>
    </source>
</evidence>
<sequence>MLHLVVAASSTFLAVGGSHHTVPRAAARMQFSMPKLPNPFGGNEDEQSPSAPPTVGGFVAPPRAERPEFKLELPALPSPFAQELKLSPLDVRFTDVDGDVVTLRPNGGSAVDFYVGNDLRLEKARMVENGGTLEITGKVKKSTPLSMIGFNLEEITTEGVTPRDPADVERAMALVPY</sequence>